<dbReference type="KEGG" id="ebh:BSEPE_0766"/>
<gene>
    <name evidence="2" type="ORF">BSEPE_0766</name>
</gene>
<reference evidence="2 3" key="2">
    <citation type="journal article" date="2016" name="ISME J.">
        <title>Heterogeneous composition of key metabolic gene clusters in a vent mussel symbiont population.</title>
        <authorList>
            <person name="Ikuta T."/>
            <person name="Takaki Y."/>
            <person name="Nagai Y."/>
            <person name="Shimamura S."/>
            <person name="Tsuda M."/>
            <person name="Kawagucci S."/>
            <person name="Aoki Y."/>
            <person name="Inoue K."/>
            <person name="Teruya M."/>
            <person name="Satou K."/>
            <person name="Teruya K."/>
            <person name="Shimoji M."/>
            <person name="Tamotsu H."/>
            <person name="Hirano T."/>
            <person name="Maruyama T."/>
            <person name="Yoshida T."/>
        </authorList>
    </citation>
    <scope>NUCLEOTIDE SEQUENCE [LARGE SCALE GENOMIC DNA]</scope>
    <source>
        <strain evidence="2 3">Myojin Knoll</strain>
    </source>
</reference>
<evidence type="ECO:0000313" key="2">
    <source>
        <dbReference type="EMBL" id="BAS67759.1"/>
    </source>
</evidence>
<dbReference type="Pfam" id="PF01902">
    <property type="entry name" value="Diphthami_syn_2"/>
    <property type="match status" value="1"/>
</dbReference>
<dbReference type="InterPro" id="IPR002761">
    <property type="entry name" value="Diphthami_syn_dom"/>
</dbReference>
<protein>
    <recommendedName>
        <fullName evidence="1">Diphthamide synthase domain-containing protein</fullName>
    </recommendedName>
</protein>
<evidence type="ECO:0000259" key="1">
    <source>
        <dbReference type="Pfam" id="PF01902"/>
    </source>
</evidence>
<dbReference type="STRING" id="1303921.BSEPE_0766"/>
<dbReference type="Gene3D" id="3.90.1490.10">
    <property type="entry name" value="putative n-type atp pyrophosphatase, domain 2"/>
    <property type="match status" value="1"/>
</dbReference>
<dbReference type="InterPro" id="IPR014729">
    <property type="entry name" value="Rossmann-like_a/b/a_fold"/>
</dbReference>
<dbReference type="AlphaFoldDB" id="A0A0N7KBE1"/>
<evidence type="ECO:0000313" key="3">
    <source>
        <dbReference type="Proteomes" id="UP000067399"/>
    </source>
</evidence>
<dbReference type="EMBL" id="AP013042">
    <property type="protein sequence ID" value="BAS67759.1"/>
    <property type="molecule type" value="Genomic_DNA"/>
</dbReference>
<feature type="domain" description="Diphthamide synthase" evidence="1">
    <location>
        <begin position="6"/>
        <end position="211"/>
    </location>
</feature>
<name>A0A0N7KBE1_9GAMM</name>
<dbReference type="Proteomes" id="UP000067399">
    <property type="component" value="Chromosome"/>
</dbReference>
<dbReference type="RefSeq" id="WP_066044329.1">
    <property type="nucleotide sequence ID" value="NZ_AP013042.1"/>
</dbReference>
<organism evidence="2 3">
    <name type="scientific">endosymbiont of Bathymodiolus septemdierum str. Myojin knoll</name>
    <dbReference type="NCBI Taxonomy" id="1303921"/>
    <lineage>
        <taxon>Bacteria</taxon>
        <taxon>Pseudomonadati</taxon>
        <taxon>Pseudomonadota</taxon>
        <taxon>Gammaproteobacteria</taxon>
        <taxon>sulfur-oxidizing symbionts</taxon>
    </lineage>
</organism>
<sequence length="220" mass="25070">MNSKRTLLSWSSGKDSAYALHLLKKDPNIELLGLFTTVNQKFKRVAMHGVRVQLLQAQAESMGLPMHIINIPYPCSNKEYEWIMGDFVTQLQKDKIDALAFGDLYLEDIRNYRIKQMANTGIDTLFPCWGIPTNELSNTIIDIGIKAKIACLDPMQIDAKFSGWDYDYDLLDALPAHIDPCGENGEFHTLVYNSPDFSKAIKINQGETIERNGFVFTDWW</sequence>
<proteinExistence type="predicted"/>
<dbReference type="Gene3D" id="3.40.50.620">
    <property type="entry name" value="HUPs"/>
    <property type="match status" value="1"/>
</dbReference>
<dbReference type="SUPFAM" id="SSF52402">
    <property type="entry name" value="Adenine nucleotide alpha hydrolases-like"/>
    <property type="match status" value="1"/>
</dbReference>
<dbReference type="OrthoDB" id="3572539at2"/>
<accession>A0A0N7KBE1</accession>
<keyword evidence="3" id="KW-1185">Reference proteome</keyword>
<reference evidence="2 3" key="1">
    <citation type="journal article" date="2000" name="Mar. Ecol. Prog. Ser.">
        <title>Phylogenetic characterization of endosymbionts in three hydrothermal vent mussels: influence on host distributions.</title>
        <authorList>
            <person name="Fujiwara Y."/>
            <person name="Takai K."/>
            <person name="Uematsu K."/>
            <person name="Tsuchida S."/>
            <person name="Hunt J.C."/>
            <person name="Hashimoto J."/>
        </authorList>
    </citation>
    <scope>NUCLEOTIDE SEQUENCE [LARGE SCALE GENOMIC DNA]</scope>
    <source>
        <strain evidence="2 3">Myojin Knoll</strain>
    </source>
</reference>